<proteinExistence type="inferred from homology"/>
<dbReference type="RefSeq" id="XP_029689800.1">
    <property type="nucleotide sequence ID" value="XM_029833940.1"/>
</dbReference>
<evidence type="ECO:0000256" key="2">
    <source>
        <dbReference type="ARBA" id="ARBA00006875"/>
    </source>
</evidence>
<dbReference type="AlphaFoldDB" id="H2UI60"/>
<comment type="similarity">
    <text evidence="2">Belongs to the RIB43A family.</text>
</comment>
<comment type="subunit">
    <text evidence="10">Microtubule inner protein component of sperm flagellar doublet microtubules.</text>
</comment>
<reference evidence="12" key="3">
    <citation type="submission" date="2025-09" db="UniProtKB">
        <authorList>
            <consortium name="Ensembl"/>
        </authorList>
    </citation>
    <scope>IDENTIFICATION</scope>
</reference>
<evidence type="ECO:0000256" key="11">
    <source>
        <dbReference type="SAM" id="Coils"/>
    </source>
</evidence>
<dbReference type="eggNOG" id="ENOG502QWST">
    <property type="taxonomic scope" value="Eukaryota"/>
</dbReference>
<keyword evidence="5 11" id="KW-0175">Coiled coil</keyword>
<feature type="coiled-coil region" evidence="11">
    <location>
        <begin position="309"/>
        <end position="336"/>
    </location>
</feature>
<sequence>MNLPADKSIEKAVARRRSAETARKARIFNTRLRVMGIDTNALSKQVEDKKQRQNMEMQCDKAFDKLRLHHNDLLLQQEIDERRERAALHTNLVQYWATHQRSEDSRDADLKCDLKGAVRITVPEGHLGPASMQIYQGDTNTKEQKKREQMKTERVLQAQIQDNERRRSGEKHREMLVSKELVQQDFRRLQLHAQEEERKKATLRAVSNYNEALAAEQVETLKEQRRREERENRAEMLHTLTSDMMTETPEAAHLGLEGRGPCRVPVDRWKGMSTEQLSIIQKERKEQQLKTQRQRDAEKAQEAAWHLHILKLSRTADEEQKKVSELRRNLRIQTDLHNFHLAGVQRARQDYLNKELYTNRPTKDYFCQFNTTSR</sequence>
<keyword evidence="13" id="KW-1185">Reference proteome</keyword>
<evidence type="ECO:0000256" key="3">
    <source>
        <dbReference type="ARBA" id="ARBA00022490"/>
    </source>
</evidence>
<dbReference type="OMA" id="CLKMQQE"/>
<evidence type="ECO:0000313" key="13">
    <source>
        <dbReference type="Proteomes" id="UP000005226"/>
    </source>
</evidence>
<evidence type="ECO:0000256" key="1">
    <source>
        <dbReference type="ARBA" id="ARBA00004611"/>
    </source>
</evidence>
<keyword evidence="4" id="KW-0282">Flagellum</keyword>
<keyword evidence="3" id="KW-0963">Cytoplasm</keyword>
<keyword evidence="6" id="KW-0969">Cilium</keyword>
<dbReference type="GeneTree" id="ENSGT00390000010825"/>
<dbReference type="OrthoDB" id="429119at2759"/>
<evidence type="ECO:0000256" key="5">
    <source>
        <dbReference type="ARBA" id="ARBA00023054"/>
    </source>
</evidence>
<evidence type="ECO:0000256" key="7">
    <source>
        <dbReference type="ARBA" id="ARBA00023212"/>
    </source>
</evidence>
<dbReference type="InterPro" id="IPR008805">
    <property type="entry name" value="RIB43A"/>
</dbReference>
<dbReference type="Proteomes" id="UP000005226">
    <property type="component" value="Chromosome 3"/>
</dbReference>
<accession>H2UI60</accession>
<reference evidence="12 13" key="1">
    <citation type="journal article" date="2011" name="Genome Biol. Evol.">
        <title>Integration of the genetic map and genome assembly of fugu facilitates insights into distinct features of genome evolution in teleosts and mammals.</title>
        <authorList>
            <person name="Kai W."/>
            <person name="Kikuchi K."/>
            <person name="Tohari S."/>
            <person name="Chew A.K."/>
            <person name="Tay A."/>
            <person name="Fujiwara A."/>
            <person name="Hosoya S."/>
            <person name="Suetake H."/>
            <person name="Naruse K."/>
            <person name="Brenner S."/>
            <person name="Suzuki Y."/>
            <person name="Venkatesh B."/>
        </authorList>
    </citation>
    <scope>NUCLEOTIDE SEQUENCE [LARGE SCALE GENOMIC DNA]</scope>
</reference>
<evidence type="ECO:0000256" key="6">
    <source>
        <dbReference type="ARBA" id="ARBA00023069"/>
    </source>
</evidence>
<feature type="coiled-coil region" evidence="11">
    <location>
        <begin position="179"/>
        <end position="238"/>
    </location>
</feature>
<dbReference type="Pfam" id="PF05914">
    <property type="entry name" value="RIB43A"/>
    <property type="match status" value="1"/>
</dbReference>
<keyword evidence="7" id="KW-0206">Cytoskeleton</keyword>
<name>H2UI60_TAKRU</name>
<dbReference type="GeneID" id="101065342"/>
<dbReference type="PANTHER" id="PTHR14517">
    <property type="entry name" value="RIB43A-RELATED"/>
    <property type="match status" value="1"/>
</dbReference>
<organism evidence="12 13">
    <name type="scientific">Takifugu rubripes</name>
    <name type="common">Japanese pufferfish</name>
    <name type="synonym">Fugu rubripes</name>
    <dbReference type="NCBI Taxonomy" id="31033"/>
    <lineage>
        <taxon>Eukaryota</taxon>
        <taxon>Metazoa</taxon>
        <taxon>Chordata</taxon>
        <taxon>Craniata</taxon>
        <taxon>Vertebrata</taxon>
        <taxon>Euteleostomi</taxon>
        <taxon>Actinopterygii</taxon>
        <taxon>Neopterygii</taxon>
        <taxon>Teleostei</taxon>
        <taxon>Neoteleostei</taxon>
        <taxon>Acanthomorphata</taxon>
        <taxon>Eupercaria</taxon>
        <taxon>Tetraodontiformes</taxon>
        <taxon>Tetradontoidea</taxon>
        <taxon>Tetraodontidae</taxon>
        <taxon>Takifugu</taxon>
    </lineage>
</organism>
<dbReference type="HOGENOM" id="CLU_061822_0_1_1"/>
<keyword evidence="8" id="KW-0966">Cell projection</keyword>
<evidence type="ECO:0000256" key="8">
    <source>
        <dbReference type="ARBA" id="ARBA00023273"/>
    </source>
</evidence>
<reference evidence="12" key="2">
    <citation type="submission" date="2025-08" db="UniProtKB">
        <authorList>
            <consortium name="Ensembl"/>
        </authorList>
    </citation>
    <scope>IDENTIFICATION</scope>
</reference>
<gene>
    <name evidence="12" type="primary">ribc1</name>
</gene>
<dbReference type="Ensembl" id="ENSTRUT00000036762.3">
    <property type="protein sequence ID" value="ENSTRUP00000036631.3"/>
    <property type="gene ID" value="ENSTRUG00000014325.3"/>
</dbReference>
<evidence type="ECO:0000256" key="10">
    <source>
        <dbReference type="ARBA" id="ARBA00046435"/>
    </source>
</evidence>
<dbReference type="STRING" id="31033.ENSTRUP00000036631"/>
<protein>
    <recommendedName>
        <fullName evidence="9">RIB43A-like with coiled-coils protein 1</fullName>
    </recommendedName>
</protein>
<dbReference type="CTD" id="158787"/>
<dbReference type="InParanoid" id="H2UI60"/>
<dbReference type="FunCoup" id="H2UI60">
    <property type="interactions" value="2"/>
</dbReference>
<evidence type="ECO:0000313" key="12">
    <source>
        <dbReference type="Ensembl" id="ENSTRUP00000036631.3"/>
    </source>
</evidence>
<evidence type="ECO:0000256" key="9">
    <source>
        <dbReference type="ARBA" id="ARBA00041087"/>
    </source>
</evidence>
<evidence type="ECO:0000256" key="4">
    <source>
        <dbReference type="ARBA" id="ARBA00022846"/>
    </source>
</evidence>
<comment type="subcellular location">
    <subcellularLocation>
        <location evidence="1">Cytoplasm</location>
        <location evidence="1">Cytoskeleton</location>
        <location evidence="1">Flagellum axoneme</location>
    </subcellularLocation>
</comment>
<dbReference type="PANTHER" id="PTHR14517:SF11">
    <property type="entry name" value="RIB43A-LIKE WITH COILED-COILS PROTEIN 1"/>
    <property type="match status" value="1"/>
</dbReference>
<dbReference type="KEGG" id="tru:101065342"/>